<dbReference type="GO" id="GO:0000110">
    <property type="term" value="C:nucleotide-excision repair factor 1 complex"/>
    <property type="evidence" value="ECO:0007669"/>
    <property type="project" value="TreeGrafter"/>
</dbReference>
<dbReference type="GO" id="GO:0000724">
    <property type="term" value="P:double-strand break repair via homologous recombination"/>
    <property type="evidence" value="ECO:0007669"/>
    <property type="project" value="TreeGrafter"/>
</dbReference>
<dbReference type="AlphaFoldDB" id="A0A9X6RLF2"/>
<name>A0A9X6RLF2_HYPEX</name>
<evidence type="ECO:0000256" key="3">
    <source>
        <dbReference type="ARBA" id="ARBA00023204"/>
    </source>
</evidence>
<keyword evidence="3" id="KW-0234">DNA repair</keyword>
<dbReference type="GO" id="GO:0000712">
    <property type="term" value="P:resolution of meiotic recombination intermediates"/>
    <property type="evidence" value="ECO:0007669"/>
    <property type="project" value="TreeGrafter"/>
</dbReference>
<evidence type="ECO:0000256" key="1">
    <source>
        <dbReference type="ARBA" id="ARBA00022763"/>
    </source>
</evidence>
<keyword evidence="1" id="KW-0227">DNA damage</keyword>
<dbReference type="OrthoDB" id="361020at2759"/>
<keyword evidence="4" id="KW-0540">Nuclease</keyword>
<proteinExistence type="predicted"/>
<evidence type="ECO:0000256" key="2">
    <source>
        <dbReference type="ARBA" id="ARBA00022801"/>
    </source>
</evidence>
<dbReference type="GO" id="GO:0003684">
    <property type="term" value="F:damaged DNA binding"/>
    <property type="evidence" value="ECO:0007669"/>
    <property type="project" value="TreeGrafter"/>
</dbReference>
<dbReference type="GO" id="GO:0000014">
    <property type="term" value="F:single-stranded DNA endodeoxyribonuclease activity"/>
    <property type="evidence" value="ECO:0007669"/>
    <property type="project" value="TreeGrafter"/>
</dbReference>
<comment type="caution">
    <text evidence="4">The sequence shown here is derived from an EMBL/GenBank/DDBJ whole genome shotgun (WGS) entry which is preliminary data.</text>
</comment>
<sequence length="90" mass="10337">MDPPSEYILLDYEKEIFLDCFHDDGLLVMAKGLGLERIFLSFLKVYCDPGQLVLVLNTNADEEEYFIEELRQQKISALPKVVNNEVPVNS</sequence>
<keyword evidence="2 4" id="KW-0378">Hydrolase</keyword>
<evidence type="ECO:0000313" key="5">
    <source>
        <dbReference type="Proteomes" id="UP000192578"/>
    </source>
</evidence>
<gene>
    <name evidence="4" type="ORF">BV898_16268</name>
</gene>
<reference evidence="5" key="1">
    <citation type="submission" date="2017-01" db="EMBL/GenBank/DDBJ databases">
        <title>Comparative genomics of anhydrobiosis in the tardigrade Hypsibius dujardini.</title>
        <authorList>
            <person name="Yoshida Y."/>
            <person name="Koutsovoulos G."/>
            <person name="Laetsch D."/>
            <person name="Stevens L."/>
            <person name="Kumar S."/>
            <person name="Horikawa D."/>
            <person name="Ishino K."/>
            <person name="Komine S."/>
            <person name="Tomita M."/>
            <person name="Blaxter M."/>
            <person name="Arakawa K."/>
        </authorList>
    </citation>
    <scope>NUCLEOTIDE SEQUENCE [LARGE SCALE GENOMIC DNA]</scope>
    <source>
        <strain evidence="5">Z151</strain>
    </source>
</reference>
<dbReference type="Proteomes" id="UP000192578">
    <property type="component" value="Unassembled WGS sequence"/>
</dbReference>
<dbReference type="EC" id="3.1.-.-" evidence="4"/>
<protein>
    <submittedName>
        <fullName evidence="4">DNA repair endonuclease XPF</fullName>
        <ecNumber evidence="4">3.1.-.-</ecNumber>
    </submittedName>
</protein>
<dbReference type="EMBL" id="MTYJ01000240">
    <property type="protein sequence ID" value="OWA51802.1"/>
    <property type="molecule type" value="Genomic_DNA"/>
</dbReference>
<dbReference type="GO" id="GO:0003697">
    <property type="term" value="F:single-stranded DNA binding"/>
    <property type="evidence" value="ECO:0007669"/>
    <property type="project" value="TreeGrafter"/>
</dbReference>
<feature type="non-terminal residue" evidence="4">
    <location>
        <position position="90"/>
    </location>
</feature>
<dbReference type="PANTHER" id="PTHR10150:SF0">
    <property type="entry name" value="DNA REPAIR ENDONUCLEASE XPF"/>
    <property type="match status" value="1"/>
</dbReference>
<organism evidence="4 5">
    <name type="scientific">Hypsibius exemplaris</name>
    <name type="common">Freshwater tardigrade</name>
    <dbReference type="NCBI Taxonomy" id="2072580"/>
    <lineage>
        <taxon>Eukaryota</taxon>
        <taxon>Metazoa</taxon>
        <taxon>Ecdysozoa</taxon>
        <taxon>Tardigrada</taxon>
        <taxon>Eutardigrada</taxon>
        <taxon>Parachela</taxon>
        <taxon>Hypsibioidea</taxon>
        <taxon>Hypsibiidae</taxon>
        <taxon>Hypsibius</taxon>
    </lineage>
</organism>
<evidence type="ECO:0000313" key="4">
    <source>
        <dbReference type="EMBL" id="OWA51802.1"/>
    </source>
</evidence>
<dbReference type="PANTHER" id="PTHR10150">
    <property type="entry name" value="DNA REPAIR ENDONUCLEASE XPF"/>
    <property type="match status" value="1"/>
</dbReference>
<keyword evidence="5" id="KW-1185">Reference proteome</keyword>
<keyword evidence="4" id="KW-0255">Endonuclease</keyword>
<dbReference type="GO" id="GO:1901255">
    <property type="term" value="P:nucleotide-excision repair involved in interstrand cross-link repair"/>
    <property type="evidence" value="ECO:0007669"/>
    <property type="project" value="TreeGrafter"/>
</dbReference>
<accession>A0A9X6RLF2</accession>